<protein>
    <recommendedName>
        <fullName evidence="1">Lactose phosphotransferase system repressor</fullName>
    </recommendedName>
</protein>
<dbReference type="Gene3D" id="3.40.50.1360">
    <property type="match status" value="1"/>
</dbReference>
<name>A0A8J3QW13_9ACTN</name>
<evidence type="ECO:0000256" key="2">
    <source>
        <dbReference type="ARBA" id="ARBA00022491"/>
    </source>
</evidence>
<reference evidence="9" key="1">
    <citation type="submission" date="2021-01" db="EMBL/GenBank/DDBJ databases">
        <title>Whole genome shotgun sequence of Rugosimonospora africana NBRC 104875.</title>
        <authorList>
            <person name="Komaki H."/>
            <person name="Tamura T."/>
        </authorList>
    </citation>
    <scope>NUCLEOTIDE SEQUENCE</scope>
    <source>
        <strain evidence="9">NBRC 104875</strain>
    </source>
</reference>
<dbReference type="AlphaFoldDB" id="A0A8J3QW13"/>
<comment type="function">
    <text evidence="6">Repressor of the lactose catabolism operon. Galactose-6-phosphate is the inducer.</text>
</comment>
<evidence type="ECO:0000256" key="1">
    <source>
        <dbReference type="ARBA" id="ARBA00021390"/>
    </source>
</evidence>
<keyword evidence="2" id="KW-0678">Repressor</keyword>
<dbReference type="PANTHER" id="PTHR30363:SF4">
    <property type="entry name" value="GLYCEROL-3-PHOSPHATE REGULON REPRESSOR"/>
    <property type="match status" value="1"/>
</dbReference>
<dbReference type="SMART" id="SM00420">
    <property type="entry name" value="HTH_DEOR"/>
    <property type="match status" value="1"/>
</dbReference>
<evidence type="ECO:0000256" key="6">
    <source>
        <dbReference type="ARBA" id="ARBA00024937"/>
    </source>
</evidence>
<dbReference type="GO" id="GO:0003677">
    <property type="term" value="F:DNA binding"/>
    <property type="evidence" value="ECO:0007669"/>
    <property type="project" value="UniProtKB-KW"/>
</dbReference>
<dbReference type="SMART" id="SM01134">
    <property type="entry name" value="DeoRC"/>
    <property type="match status" value="1"/>
</dbReference>
<dbReference type="Pfam" id="PF08220">
    <property type="entry name" value="HTH_DeoR"/>
    <property type="match status" value="1"/>
</dbReference>
<evidence type="ECO:0000313" key="9">
    <source>
        <dbReference type="EMBL" id="GIH15786.1"/>
    </source>
</evidence>
<dbReference type="PROSITE" id="PS00894">
    <property type="entry name" value="HTH_DEOR_1"/>
    <property type="match status" value="1"/>
</dbReference>
<dbReference type="InterPro" id="IPR036388">
    <property type="entry name" value="WH-like_DNA-bd_sf"/>
</dbReference>
<dbReference type="PROSITE" id="PS51000">
    <property type="entry name" value="HTH_DEOR_2"/>
    <property type="match status" value="1"/>
</dbReference>
<dbReference type="InterPro" id="IPR036390">
    <property type="entry name" value="WH_DNA-bd_sf"/>
</dbReference>
<dbReference type="InterPro" id="IPR014036">
    <property type="entry name" value="DeoR-like_C"/>
</dbReference>
<dbReference type="Pfam" id="PF00455">
    <property type="entry name" value="DeoRC"/>
    <property type="match status" value="1"/>
</dbReference>
<dbReference type="Proteomes" id="UP000642748">
    <property type="component" value="Unassembled WGS sequence"/>
</dbReference>
<evidence type="ECO:0000256" key="5">
    <source>
        <dbReference type="ARBA" id="ARBA00023163"/>
    </source>
</evidence>
<evidence type="ECO:0000256" key="3">
    <source>
        <dbReference type="ARBA" id="ARBA00023015"/>
    </source>
</evidence>
<feature type="domain" description="HTH deoR-type" evidence="8">
    <location>
        <begin position="17"/>
        <end position="72"/>
    </location>
</feature>
<keyword evidence="5" id="KW-0804">Transcription</keyword>
<dbReference type="InterPro" id="IPR037171">
    <property type="entry name" value="NagB/RpiA_transferase-like"/>
</dbReference>
<keyword evidence="3" id="KW-0805">Transcription regulation</keyword>
<evidence type="ECO:0000313" key="10">
    <source>
        <dbReference type="Proteomes" id="UP000642748"/>
    </source>
</evidence>
<evidence type="ECO:0000256" key="4">
    <source>
        <dbReference type="ARBA" id="ARBA00023125"/>
    </source>
</evidence>
<evidence type="ECO:0000256" key="7">
    <source>
        <dbReference type="SAM" id="MobiDB-lite"/>
    </source>
</evidence>
<organism evidence="9 10">
    <name type="scientific">Rugosimonospora africana</name>
    <dbReference type="NCBI Taxonomy" id="556532"/>
    <lineage>
        <taxon>Bacteria</taxon>
        <taxon>Bacillati</taxon>
        <taxon>Actinomycetota</taxon>
        <taxon>Actinomycetes</taxon>
        <taxon>Micromonosporales</taxon>
        <taxon>Micromonosporaceae</taxon>
        <taxon>Rugosimonospora</taxon>
    </lineage>
</organism>
<accession>A0A8J3QW13</accession>
<dbReference type="InterPro" id="IPR050313">
    <property type="entry name" value="Carb_Metab_HTH_regulators"/>
</dbReference>
<dbReference type="PRINTS" id="PR00037">
    <property type="entry name" value="HTHLACR"/>
</dbReference>
<dbReference type="InterPro" id="IPR018356">
    <property type="entry name" value="Tscrpt_reg_HTH_DeoR_CS"/>
</dbReference>
<proteinExistence type="predicted"/>
<keyword evidence="10" id="KW-1185">Reference proteome</keyword>
<evidence type="ECO:0000259" key="8">
    <source>
        <dbReference type="PROSITE" id="PS51000"/>
    </source>
</evidence>
<dbReference type="RefSeq" id="WP_203919412.1">
    <property type="nucleotide sequence ID" value="NZ_BONZ01000038.1"/>
</dbReference>
<dbReference type="GO" id="GO:0003700">
    <property type="term" value="F:DNA-binding transcription factor activity"/>
    <property type="evidence" value="ECO:0007669"/>
    <property type="project" value="InterPro"/>
</dbReference>
<dbReference type="InterPro" id="IPR001034">
    <property type="entry name" value="DeoR_HTH"/>
</dbReference>
<dbReference type="SUPFAM" id="SSF46785">
    <property type="entry name" value="Winged helix' DNA-binding domain"/>
    <property type="match status" value="1"/>
</dbReference>
<dbReference type="Gene3D" id="1.10.10.10">
    <property type="entry name" value="Winged helix-like DNA-binding domain superfamily/Winged helix DNA-binding domain"/>
    <property type="match status" value="1"/>
</dbReference>
<dbReference type="SUPFAM" id="SSF100950">
    <property type="entry name" value="NagB/RpiA/CoA transferase-like"/>
    <property type="match status" value="1"/>
</dbReference>
<sequence length="271" mass="28882">MTVNHDSVDGAASLRDQRARQEHIRHHVAAHGSARIQDLVETFGVSSMTIHRDLDVLQSQGWLRKVRGGATAEPSAVFHGDFGHRSNAMRPAKQAIAAAAVELIRPGQAVILDDSTTALSLAELLPGRLPVTVVTNFLATIKLLAGAPGIDLVGLGGAYYPAYDAFLGMRTLEAVQPIRADLLFMSTTAVTDGVCYHTSTDTIQVKRALMAAAAERILLVDHTKFARRALNELCPLTAFDAVFVDSGLAPDVVADLTAQGVTVRVVDTARA</sequence>
<keyword evidence="4" id="KW-0238">DNA-binding</keyword>
<dbReference type="PANTHER" id="PTHR30363">
    <property type="entry name" value="HTH-TYPE TRANSCRIPTIONAL REGULATOR SRLR-RELATED"/>
    <property type="match status" value="1"/>
</dbReference>
<dbReference type="EMBL" id="BONZ01000038">
    <property type="protein sequence ID" value="GIH15786.1"/>
    <property type="molecule type" value="Genomic_DNA"/>
</dbReference>
<comment type="caution">
    <text evidence="9">The sequence shown here is derived from an EMBL/GenBank/DDBJ whole genome shotgun (WGS) entry which is preliminary data.</text>
</comment>
<gene>
    <name evidence="9" type="ORF">Raf01_39580</name>
</gene>
<feature type="region of interest" description="Disordered" evidence="7">
    <location>
        <begin position="1"/>
        <end position="21"/>
    </location>
</feature>